<reference evidence="3" key="1">
    <citation type="journal article" date="2015" name="PeerJ">
        <title>First genomic representation of candidate bacterial phylum KSB3 points to enhanced environmental sensing as a trigger of wastewater bulking.</title>
        <authorList>
            <person name="Sekiguchi Y."/>
            <person name="Ohashi A."/>
            <person name="Parks D.H."/>
            <person name="Yamauchi T."/>
            <person name="Tyson G.W."/>
            <person name="Hugenholtz P."/>
        </authorList>
    </citation>
    <scope>NUCLEOTIDE SEQUENCE [LARGE SCALE GENOMIC DNA]</scope>
</reference>
<dbReference type="PANTHER" id="PTHR31302:SF0">
    <property type="entry name" value="TRANSMEMBRANE PROTEIN WITH METALLOPHOSPHOESTERASE DOMAIN"/>
    <property type="match status" value="1"/>
</dbReference>
<dbReference type="Proteomes" id="UP000030661">
    <property type="component" value="Unassembled WGS sequence"/>
</dbReference>
<name>A0A081CA78_VECG1</name>
<dbReference type="eggNOG" id="COG1408">
    <property type="taxonomic scope" value="Bacteria"/>
</dbReference>
<dbReference type="Gene3D" id="3.60.21.10">
    <property type="match status" value="1"/>
</dbReference>
<dbReference type="InterPro" id="IPR029052">
    <property type="entry name" value="Metallo-depent_PP-like"/>
</dbReference>
<dbReference type="HOGENOM" id="CLU_025443_0_1_0"/>
<dbReference type="EMBL" id="DF820479">
    <property type="protein sequence ID" value="GAK61483.1"/>
    <property type="molecule type" value="Genomic_DNA"/>
</dbReference>
<dbReference type="AlphaFoldDB" id="A0A081CA78"/>
<feature type="transmembrane region" description="Helical" evidence="1">
    <location>
        <begin position="35"/>
        <end position="61"/>
    </location>
</feature>
<protein>
    <submittedName>
        <fullName evidence="3">Metallophosphoesterase</fullName>
    </submittedName>
</protein>
<proteinExistence type="predicted"/>
<dbReference type="SUPFAM" id="SSF56300">
    <property type="entry name" value="Metallo-dependent phosphatases"/>
    <property type="match status" value="1"/>
</dbReference>
<gene>
    <name evidence="3" type="ORF">U27_01384</name>
</gene>
<keyword evidence="1" id="KW-0472">Membrane</keyword>
<feature type="transmembrane region" description="Helical" evidence="1">
    <location>
        <begin position="6"/>
        <end position="23"/>
    </location>
</feature>
<feature type="transmembrane region" description="Helical" evidence="1">
    <location>
        <begin position="104"/>
        <end position="124"/>
    </location>
</feature>
<evidence type="ECO:0000259" key="2">
    <source>
        <dbReference type="Pfam" id="PF00149"/>
    </source>
</evidence>
<feature type="domain" description="Calcineurin-like phosphoesterase" evidence="2">
    <location>
        <begin position="146"/>
        <end position="303"/>
    </location>
</feature>
<feature type="transmembrane region" description="Helical" evidence="1">
    <location>
        <begin position="67"/>
        <end position="92"/>
    </location>
</feature>
<dbReference type="CDD" id="cd07385">
    <property type="entry name" value="MPP_YkuE_C"/>
    <property type="match status" value="1"/>
</dbReference>
<accession>A0A081CA78</accession>
<keyword evidence="1" id="KW-1133">Transmembrane helix</keyword>
<dbReference type="InterPro" id="IPR004843">
    <property type="entry name" value="Calcineurin-like_PHP"/>
</dbReference>
<dbReference type="PANTHER" id="PTHR31302">
    <property type="entry name" value="TRANSMEMBRANE PROTEIN WITH METALLOPHOSPHOESTERASE DOMAIN-RELATED"/>
    <property type="match status" value="1"/>
</dbReference>
<dbReference type="InterPro" id="IPR051158">
    <property type="entry name" value="Metallophosphoesterase_sf"/>
</dbReference>
<dbReference type="Pfam" id="PF00149">
    <property type="entry name" value="Metallophos"/>
    <property type="match status" value="1"/>
</dbReference>
<keyword evidence="4" id="KW-1185">Reference proteome</keyword>
<keyword evidence="1" id="KW-0812">Transmembrane</keyword>
<sequence length="383" mass="43235">MGFFVMFLGIFLSVLFGLHYYVLRRLSRIFEFACPWKMVLLVFFLGTANFIGTMVAARQVWNEAVRLWWIATVSYLGVLWIAFWLLLVYALVQSAANFVRPIPARASQYLVVIGLLALVSYSVYHARQIQVKTVEIFSDKVDEPVTIVQLTDLHLGAINRENFVERVVAQTNALEPDLVVITGDLLDMGASAEMLQGFNRLNTPAFFVWGNHDQFLKSGRAEEILAATPIRILKNETVLYNDTLQIIGLDYLERQPDVEVKPILTSLSPSHEAFTLLLSHAPIDFPDIGAHPIDLQLAGHTHSGQIFPFGLIVRSRYPRYRGLYTDGDRALYVSTGTGTWGPPMRLGTDSEIIVVRLLPLPDKPEERYLVRQAEQTPSDIQND</sequence>
<evidence type="ECO:0000313" key="4">
    <source>
        <dbReference type="Proteomes" id="UP000030661"/>
    </source>
</evidence>
<evidence type="ECO:0000256" key="1">
    <source>
        <dbReference type="SAM" id="Phobius"/>
    </source>
</evidence>
<organism evidence="3">
    <name type="scientific">Vecturithrix granuli</name>
    <dbReference type="NCBI Taxonomy" id="1499967"/>
    <lineage>
        <taxon>Bacteria</taxon>
        <taxon>Candidatus Moduliflexota</taxon>
        <taxon>Candidatus Vecturitrichia</taxon>
        <taxon>Candidatus Vecturitrichales</taxon>
        <taxon>Candidatus Vecturitrichaceae</taxon>
        <taxon>Candidatus Vecturithrix</taxon>
    </lineage>
</organism>
<evidence type="ECO:0000313" key="3">
    <source>
        <dbReference type="EMBL" id="GAK61483.1"/>
    </source>
</evidence>
<dbReference type="GO" id="GO:0016787">
    <property type="term" value="F:hydrolase activity"/>
    <property type="evidence" value="ECO:0007669"/>
    <property type="project" value="InterPro"/>
</dbReference>